<dbReference type="SUPFAM" id="SSF54593">
    <property type="entry name" value="Glyoxalase/Bleomycin resistance protein/Dihydroxybiphenyl dioxygenase"/>
    <property type="match status" value="1"/>
</dbReference>
<dbReference type="EMBL" id="FXTT01000002">
    <property type="protein sequence ID" value="SMP19650.1"/>
    <property type="molecule type" value="Genomic_DNA"/>
</dbReference>
<reference evidence="2 3" key="1">
    <citation type="submission" date="2017-05" db="EMBL/GenBank/DDBJ databases">
        <authorList>
            <person name="Varghese N."/>
            <person name="Submissions S."/>
        </authorList>
    </citation>
    <scope>NUCLEOTIDE SEQUENCE [LARGE SCALE GENOMIC DNA]</scope>
    <source>
        <strain evidence="2 3">DSM 15949</strain>
    </source>
</reference>
<accession>A0ABY1NVR8</accession>
<dbReference type="InterPro" id="IPR004360">
    <property type="entry name" value="Glyas_Fos-R_dOase_dom"/>
</dbReference>
<protein>
    <submittedName>
        <fullName evidence="2">Glyoxalase/Bleomycin resistance protein/Dioxygenase superfamily protein</fullName>
    </submittedName>
</protein>
<sequence length="120" mass="13078">MPPLLNRLTLYVRNTETVAEFYCRYFGYSAVHADGGLIELTASTGGCDLLLHPLAKSRKAGQTLVKLVFQVVDVEAEKLAFAERGLDFGPTHKGDGYQFANAKDPAGNAISISNRIFART</sequence>
<name>A0ABY1NVR8_9HYPH</name>
<proteinExistence type="predicted"/>
<dbReference type="Proteomes" id="UP001157914">
    <property type="component" value="Unassembled WGS sequence"/>
</dbReference>
<evidence type="ECO:0000259" key="1">
    <source>
        <dbReference type="PROSITE" id="PS51819"/>
    </source>
</evidence>
<organism evidence="2 3">
    <name type="scientific">Roseibium denhamense</name>
    <dbReference type="NCBI Taxonomy" id="76305"/>
    <lineage>
        <taxon>Bacteria</taxon>
        <taxon>Pseudomonadati</taxon>
        <taxon>Pseudomonadota</taxon>
        <taxon>Alphaproteobacteria</taxon>
        <taxon>Hyphomicrobiales</taxon>
        <taxon>Stappiaceae</taxon>
        <taxon>Roseibium</taxon>
    </lineage>
</organism>
<evidence type="ECO:0000313" key="2">
    <source>
        <dbReference type="EMBL" id="SMP19650.1"/>
    </source>
</evidence>
<dbReference type="PROSITE" id="PS51819">
    <property type="entry name" value="VOC"/>
    <property type="match status" value="1"/>
</dbReference>
<dbReference type="RefSeq" id="WP_155189558.1">
    <property type="nucleotide sequence ID" value="NZ_BAAAEA010000003.1"/>
</dbReference>
<dbReference type="Gene3D" id="3.10.180.10">
    <property type="entry name" value="2,3-Dihydroxybiphenyl 1,2-Dioxygenase, domain 1"/>
    <property type="match status" value="1"/>
</dbReference>
<dbReference type="InterPro" id="IPR037523">
    <property type="entry name" value="VOC_core"/>
</dbReference>
<comment type="caution">
    <text evidence="2">The sequence shown here is derived from an EMBL/GenBank/DDBJ whole genome shotgun (WGS) entry which is preliminary data.</text>
</comment>
<dbReference type="InterPro" id="IPR029068">
    <property type="entry name" value="Glyas_Bleomycin-R_OHBP_Dase"/>
</dbReference>
<dbReference type="Pfam" id="PF00903">
    <property type="entry name" value="Glyoxalase"/>
    <property type="match status" value="1"/>
</dbReference>
<evidence type="ECO:0000313" key="3">
    <source>
        <dbReference type="Proteomes" id="UP001157914"/>
    </source>
</evidence>
<gene>
    <name evidence="2" type="ORF">SAMN06265374_2046</name>
</gene>
<feature type="domain" description="VOC" evidence="1">
    <location>
        <begin position="4"/>
        <end position="115"/>
    </location>
</feature>
<keyword evidence="3" id="KW-1185">Reference proteome</keyword>